<dbReference type="InterPro" id="IPR021062">
    <property type="entry name" value="ArAE_1_C"/>
</dbReference>
<feature type="domain" description="Putative aromatic acid exporter C-terminal" evidence="7">
    <location>
        <begin position="146"/>
        <end position="310"/>
    </location>
</feature>
<feature type="transmembrane region" description="Helical" evidence="6">
    <location>
        <begin position="120"/>
        <end position="142"/>
    </location>
</feature>
<dbReference type="EMBL" id="JRUN01000012">
    <property type="protein sequence ID" value="KHD86007.1"/>
    <property type="molecule type" value="Genomic_DNA"/>
</dbReference>
<evidence type="ECO:0000256" key="5">
    <source>
        <dbReference type="ARBA" id="ARBA00023136"/>
    </source>
</evidence>
<accession>A0A0A6Y139</accession>
<dbReference type="EMBL" id="JAAIWK010000012">
    <property type="protein sequence ID" value="NEY20100.1"/>
    <property type="molecule type" value="Genomic_DNA"/>
</dbReference>
<evidence type="ECO:0000256" key="2">
    <source>
        <dbReference type="ARBA" id="ARBA00022475"/>
    </source>
</evidence>
<protein>
    <submittedName>
        <fullName evidence="9">Aromatic acid exporter family protein</fullName>
    </submittedName>
</protein>
<feature type="transmembrane region" description="Helical" evidence="6">
    <location>
        <begin position="53"/>
        <end position="73"/>
    </location>
</feature>
<reference evidence="9 11" key="2">
    <citation type="submission" date="2020-02" db="EMBL/GenBank/DDBJ databases">
        <authorList>
            <person name="Feng H."/>
        </authorList>
    </citation>
    <scope>NUCLEOTIDE SEQUENCE [LARGE SCALE GENOMIC DNA]</scope>
    <source>
        <strain evidence="9 11">Gsoil 114</strain>
    </source>
</reference>
<reference evidence="9 11" key="3">
    <citation type="submission" date="2020-03" db="EMBL/GenBank/DDBJ databases">
        <title>Bacillus aquiflavi sp. nov., isolated from yellow water of strong flavor Chinese baijiu in Yibin region of China.</title>
        <authorList>
            <person name="Xie J."/>
        </authorList>
    </citation>
    <scope>NUCLEOTIDE SEQUENCE [LARGE SCALE GENOMIC DNA]</scope>
    <source>
        <strain evidence="9 11">Gsoil 114</strain>
    </source>
</reference>
<evidence type="ECO:0000256" key="4">
    <source>
        <dbReference type="ARBA" id="ARBA00022989"/>
    </source>
</evidence>
<evidence type="ECO:0000313" key="8">
    <source>
        <dbReference type="EMBL" id="KHD86007.1"/>
    </source>
</evidence>
<feature type="transmembrane region" description="Helical" evidence="6">
    <location>
        <begin position="79"/>
        <end position="108"/>
    </location>
</feature>
<evidence type="ECO:0000313" key="9">
    <source>
        <dbReference type="EMBL" id="NEY20100.1"/>
    </source>
</evidence>
<dbReference type="Proteomes" id="UP000476934">
    <property type="component" value="Unassembled WGS sequence"/>
</dbReference>
<dbReference type="AlphaFoldDB" id="A0A0A6Y139"/>
<dbReference type="InterPro" id="IPR010343">
    <property type="entry name" value="ArAE_1"/>
</dbReference>
<evidence type="ECO:0000313" key="10">
    <source>
        <dbReference type="Proteomes" id="UP000030588"/>
    </source>
</evidence>
<evidence type="ECO:0000256" key="6">
    <source>
        <dbReference type="SAM" id="Phobius"/>
    </source>
</evidence>
<dbReference type="Pfam" id="PF11728">
    <property type="entry name" value="ArAE_1_C"/>
    <property type="match status" value="1"/>
</dbReference>
<dbReference type="RefSeq" id="WP_025726809.1">
    <property type="nucleotide sequence ID" value="NZ_JAAIWK010000012.1"/>
</dbReference>
<sequence>MFRIGYRTLKTAVATPIAISIAQFFHLHNFLSAGIIAILCIQNTKKKSLSAAWSRFVACMLNMVISSILFTVFGYHSFVIGLVLFLFIPITVMLKVNEGIVTSSVILLHFYANGHVTWSFLFNEFLIIMIGIGAALIMNLYMPSLDQTLINYQQQIEANFRIIFEEMIQYLRMDKMTWEGKEITETASLLEEGRKLAFRDVENRITTRDSFYYEYFKMREQQFEIIERCLPTLTSISTMVSQRNLVADFIEEVKNNIKPENTAQNRLDSLYRLQEEMKTMALPKDREEFEARAALYHFLQEMEQYLLIKSEFKDTVNGNKNEEQTSRKRETR</sequence>
<dbReference type="Pfam" id="PF06081">
    <property type="entry name" value="ArAE_1"/>
    <property type="match status" value="1"/>
</dbReference>
<dbReference type="PANTHER" id="PTHR40064">
    <property type="entry name" value="MEMBRANE PROTEIN-RELATED"/>
    <property type="match status" value="1"/>
</dbReference>
<dbReference type="InterPro" id="IPR038323">
    <property type="entry name" value="ArAE_1_C_sf"/>
</dbReference>
<dbReference type="PANTHER" id="PTHR40064:SF1">
    <property type="entry name" value="MEMBRANE PROTEIN"/>
    <property type="match status" value="1"/>
</dbReference>
<dbReference type="GO" id="GO:0005886">
    <property type="term" value="C:plasma membrane"/>
    <property type="evidence" value="ECO:0007669"/>
    <property type="project" value="UniProtKB-SubCell"/>
</dbReference>
<keyword evidence="4 6" id="KW-1133">Transmembrane helix</keyword>
<keyword evidence="5 6" id="KW-0472">Membrane</keyword>
<evidence type="ECO:0000256" key="3">
    <source>
        <dbReference type="ARBA" id="ARBA00022692"/>
    </source>
</evidence>
<evidence type="ECO:0000256" key="1">
    <source>
        <dbReference type="ARBA" id="ARBA00004651"/>
    </source>
</evidence>
<dbReference type="Gene3D" id="1.20.120.940">
    <property type="entry name" value="Putative aromatic acid exporter, C-terminal domain"/>
    <property type="match status" value="1"/>
</dbReference>
<keyword evidence="11" id="KW-1185">Reference proteome</keyword>
<name>A0A0A6Y139_9BACI</name>
<organism evidence="8 10">
    <name type="scientific">Heyndrickxia ginsengihumi</name>
    <dbReference type="NCBI Taxonomy" id="363870"/>
    <lineage>
        <taxon>Bacteria</taxon>
        <taxon>Bacillati</taxon>
        <taxon>Bacillota</taxon>
        <taxon>Bacilli</taxon>
        <taxon>Bacillales</taxon>
        <taxon>Bacillaceae</taxon>
        <taxon>Heyndrickxia</taxon>
    </lineage>
</organism>
<reference evidence="8 10" key="1">
    <citation type="submission" date="2014-10" db="EMBL/GenBank/DDBJ databases">
        <title>Draft genome of phytase producing Bacillus ginsengihumi strain M2.11.</title>
        <authorList>
            <person name="Toymentseva A."/>
            <person name="Boulygina E.A."/>
            <person name="Kazakov S.V."/>
            <person name="Kayumov I."/>
            <person name="Suleimanova A.D."/>
            <person name="Mardanova A.M."/>
            <person name="Maria S.N."/>
            <person name="Sergey M.Y."/>
            <person name="Sharipova M.R."/>
        </authorList>
    </citation>
    <scope>NUCLEOTIDE SEQUENCE [LARGE SCALE GENOMIC DNA]</scope>
    <source>
        <strain evidence="8 10">M2.11</strain>
    </source>
</reference>
<gene>
    <name evidence="9" type="ORF">G4D61_08980</name>
    <name evidence="8" type="ORF">NG54_05820</name>
</gene>
<comment type="subcellular location">
    <subcellularLocation>
        <location evidence="1">Cell membrane</location>
        <topology evidence="1">Multi-pass membrane protein</topology>
    </subcellularLocation>
</comment>
<keyword evidence="2" id="KW-1003">Cell membrane</keyword>
<proteinExistence type="predicted"/>
<evidence type="ECO:0000313" key="11">
    <source>
        <dbReference type="Proteomes" id="UP000476934"/>
    </source>
</evidence>
<dbReference type="OrthoDB" id="357521at2"/>
<comment type="caution">
    <text evidence="8">The sequence shown here is derived from an EMBL/GenBank/DDBJ whole genome shotgun (WGS) entry which is preliminary data.</text>
</comment>
<dbReference type="Proteomes" id="UP000030588">
    <property type="component" value="Unassembled WGS sequence"/>
</dbReference>
<dbReference type="STRING" id="363870.NG54_05820"/>
<feature type="transmembrane region" description="Helical" evidence="6">
    <location>
        <begin position="17"/>
        <end position="41"/>
    </location>
</feature>
<dbReference type="InterPro" id="IPR052984">
    <property type="entry name" value="UPF0421"/>
</dbReference>
<evidence type="ECO:0000259" key="7">
    <source>
        <dbReference type="Pfam" id="PF11728"/>
    </source>
</evidence>
<keyword evidence="3 6" id="KW-0812">Transmembrane</keyword>